<evidence type="ECO:0000313" key="6">
    <source>
        <dbReference type="Proteomes" id="UP000186364"/>
    </source>
</evidence>
<evidence type="ECO:0000256" key="1">
    <source>
        <dbReference type="ARBA" id="ARBA00023015"/>
    </source>
</evidence>
<evidence type="ECO:0000313" key="5">
    <source>
        <dbReference type="EMBL" id="OLP58556.1"/>
    </source>
</evidence>
<dbReference type="SMART" id="SM00347">
    <property type="entry name" value="HTH_MARR"/>
    <property type="match status" value="1"/>
</dbReference>
<organism evidence="5 6">
    <name type="scientific">Xaviernesmea oryzae</name>
    <dbReference type="NCBI Taxonomy" id="464029"/>
    <lineage>
        <taxon>Bacteria</taxon>
        <taxon>Pseudomonadati</taxon>
        <taxon>Pseudomonadota</taxon>
        <taxon>Alphaproteobacteria</taxon>
        <taxon>Hyphomicrobiales</taxon>
        <taxon>Rhizobiaceae</taxon>
        <taxon>Rhizobium/Agrobacterium group</taxon>
        <taxon>Xaviernesmea</taxon>
    </lineage>
</organism>
<dbReference type="OrthoDB" id="8452803at2"/>
<dbReference type="PANTHER" id="PTHR42756">
    <property type="entry name" value="TRANSCRIPTIONAL REGULATOR, MARR"/>
    <property type="match status" value="1"/>
</dbReference>
<gene>
    <name evidence="5" type="ORF">BJF93_16990</name>
</gene>
<dbReference type="EMBL" id="MKIP01000057">
    <property type="protein sequence ID" value="OLP58556.1"/>
    <property type="molecule type" value="Genomic_DNA"/>
</dbReference>
<dbReference type="GO" id="GO:0003677">
    <property type="term" value="F:DNA binding"/>
    <property type="evidence" value="ECO:0007669"/>
    <property type="project" value="UniProtKB-KW"/>
</dbReference>
<dbReference type="PANTHER" id="PTHR42756:SF1">
    <property type="entry name" value="TRANSCRIPTIONAL REPRESSOR OF EMRAB OPERON"/>
    <property type="match status" value="1"/>
</dbReference>
<dbReference type="PROSITE" id="PS50995">
    <property type="entry name" value="HTH_MARR_2"/>
    <property type="match status" value="1"/>
</dbReference>
<dbReference type="AlphaFoldDB" id="A0A1Q9AT43"/>
<proteinExistence type="predicted"/>
<evidence type="ECO:0000259" key="4">
    <source>
        <dbReference type="PROSITE" id="PS50995"/>
    </source>
</evidence>
<dbReference type="InterPro" id="IPR036390">
    <property type="entry name" value="WH_DNA-bd_sf"/>
</dbReference>
<dbReference type="SUPFAM" id="SSF46785">
    <property type="entry name" value="Winged helix' DNA-binding domain"/>
    <property type="match status" value="1"/>
</dbReference>
<dbReference type="Gene3D" id="1.10.10.10">
    <property type="entry name" value="Winged helix-like DNA-binding domain superfamily/Winged helix DNA-binding domain"/>
    <property type="match status" value="1"/>
</dbReference>
<keyword evidence="3" id="KW-0804">Transcription</keyword>
<name>A0A1Q9AT43_9HYPH</name>
<evidence type="ECO:0000256" key="2">
    <source>
        <dbReference type="ARBA" id="ARBA00023125"/>
    </source>
</evidence>
<keyword evidence="1" id="KW-0805">Transcription regulation</keyword>
<sequence>MQRKALDRALFDALSLVNRKLRSTFDARVRTLGLTLSRARTLFILLLGDGLSQRELADALDVETPTVVRLLDGLEQQGMIERRAEEGDRRTKRLYLTEHGRTMAQEVEEIAGEVRARVLAGFAPGERDQALDLLSRMAGNLNLMEEAQGEEAQGDAAQAEASR</sequence>
<dbReference type="PRINTS" id="PR00598">
    <property type="entry name" value="HTHMARR"/>
</dbReference>
<dbReference type="InterPro" id="IPR036388">
    <property type="entry name" value="WH-like_DNA-bd_sf"/>
</dbReference>
<dbReference type="GO" id="GO:0003700">
    <property type="term" value="F:DNA-binding transcription factor activity"/>
    <property type="evidence" value="ECO:0007669"/>
    <property type="project" value="InterPro"/>
</dbReference>
<feature type="domain" description="HTH marR-type" evidence="4">
    <location>
        <begin position="7"/>
        <end position="139"/>
    </location>
</feature>
<keyword evidence="6" id="KW-1185">Reference proteome</keyword>
<dbReference type="InterPro" id="IPR000835">
    <property type="entry name" value="HTH_MarR-typ"/>
</dbReference>
<evidence type="ECO:0000256" key="3">
    <source>
        <dbReference type="ARBA" id="ARBA00023163"/>
    </source>
</evidence>
<dbReference type="Pfam" id="PF12802">
    <property type="entry name" value="MarR_2"/>
    <property type="match status" value="1"/>
</dbReference>
<dbReference type="RefSeq" id="WP_075628981.1">
    <property type="nucleotide sequence ID" value="NZ_FOAM01000003.1"/>
</dbReference>
<accession>A0A1Q9AT43</accession>
<dbReference type="Proteomes" id="UP000186364">
    <property type="component" value="Unassembled WGS sequence"/>
</dbReference>
<comment type="caution">
    <text evidence="5">The sequence shown here is derived from an EMBL/GenBank/DDBJ whole genome shotgun (WGS) entry which is preliminary data.</text>
</comment>
<reference evidence="5 6" key="1">
    <citation type="submission" date="2016-09" db="EMBL/GenBank/DDBJ databases">
        <title>Rhizobium sp. nov., a novel species isolated from the rice rhizosphere.</title>
        <authorList>
            <person name="Zhao J."/>
            <person name="Zhang X."/>
        </authorList>
    </citation>
    <scope>NUCLEOTIDE SEQUENCE [LARGE SCALE GENOMIC DNA]</scope>
    <source>
        <strain evidence="5 6">1.7048</strain>
    </source>
</reference>
<protein>
    <recommendedName>
        <fullName evidence="4">HTH marR-type domain-containing protein</fullName>
    </recommendedName>
</protein>
<keyword evidence="2" id="KW-0238">DNA-binding</keyword>